<dbReference type="AlphaFoldDB" id="A0A291ICC9"/>
<keyword evidence="1" id="KW-0689">Ribosomal protein</keyword>
<name>A0A291ICC9_9FLOR</name>
<proteinExistence type="predicted"/>
<dbReference type="Gene3D" id="2.40.50.140">
    <property type="entry name" value="Nucleic acid-binding proteins"/>
    <property type="match status" value="1"/>
</dbReference>
<accession>A0A291ICC9</accession>
<reference evidence="1" key="1">
    <citation type="submission" date="2017-06" db="EMBL/GenBank/DDBJ databases">
        <title>Complete mitochondrial genome of Gracilaria chouae.</title>
        <authorList>
            <person name="Zhang L."/>
            <person name="Liu T."/>
        </authorList>
    </citation>
    <scope>NUCLEOTIDE SEQUENCE</scope>
</reference>
<gene>
    <name evidence="1" type="primary">rpl12</name>
</gene>
<organism evidence="1">
    <name type="scientific">Gracilaria chouae</name>
    <dbReference type="NCBI Taxonomy" id="1172980"/>
    <lineage>
        <taxon>Eukaryota</taxon>
        <taxon>Rhodophyta</taxon>
        <taxon>Florideophyceae</taxon>
        <taxon>Rhodymeniophycidae</taxon>
        <taxon>Gracilariales</taxon>
        <taxon>Gracilariaceae</taxon>
        <taxon>Gracilaria</taxon>
    </lineage>
</organism>
<protein>
    <submittedName>
        <fullName evidence="1">Ribosomal protein S12</fullName>
    </submittedName>
</protein>
<keyword evidence="1" id="KW-0496">Mitochondrion</keyword>
<dbReference type="GO" id="GO:0005840">
    <property type="term" value="C:ribosome"/>
    <property type="evidence" value="ECO:0007669"/>
    <property type="project" value="UniProtKB-KW"/>
</dbReference>
<evidence type="ECO:0000313" key="1">
    <source>
        <dbReference type="EMBL" id="ATG87357.1"/>
    </source>
</evidence>
<sequence>MPTFNQLLKSYRQKKIRKTKSTALEKCPQKKRASAWKFLPWILKNQIQQNVKLLKCNLVQENLLRDIFLGKVMYYKNIQ</sequence>
<dbReference type="EMBL" id="MF351970">
    <property type="protein sequence ID" value="ATG87357.1"/>
    <property type="molecule type" value="Genomic_DNA"/>
</dbReference>
<dbReference type="InterPro" id="IPR012340">
    <property type="entry name" value="NA-bd_OB-fold"/>
</dbReference>
<keyword evidence="1" id="KW-0687">Ribonucleoprotein</keyword>
<geneLocation type="mitochondrion" evidence="1"/>